<evidence type="ECO:0000313" key="3">
    <source>
        <dbReference type="Proteomes" id="UP000023152"/>
    </source>
</evidence>
<protein>
    <submittedName>
        <fullName evidence="2">Uncharacterized protein</fullName>
    </submittedName>
</protein>
<dbReference type="AlphaFoldDB" id="X6P9S7"/>
<evidence type="ECO:0000256" key="1">
    <source>
        <dbReference type="SAM" id="Phobius"/>
    </source>
</evidence>
<feature type="transmembrane region" description="Helical" evidence="1">
    <location>
        <begin position="49"/>
        <end position="69"/>
    </location>
</feature>
<name>X6P9S7_RETFI</name>
<keyword evidence="1" id="KW-1133">Transmembrane helix</keyword>
<reference evidence="2 3" key="1">
    <citation type="journal article" date="2013" name="Curr. Biol.">
        <title>The Genome of the Foraminiferan Reticulomyxa filosa.</title>
        <authorList>
            <person name="Glockner G."/>
            <person name="Hulsmann N."/>
            <person name="Schleicher M."/>
            <person name="Noegel A.A."/>
            <person name="Eichinger L."/>
            <person name="Gallinger C."/>
            <person name="Pawlowski J."/>
            <person name="Sierra R."/>
            <person name="Euteneuer U."/>
            <person name="Pillet L."/>
            <person name="Moustafa A."/>
            <person name="Platzer M."/>
            <person name="Groth M."/>
            <person name="Szafranski K."/>
            <person name="Schliwa M."/>
        </authorList>
    </citation>
    <scope>NUCLEOTIDE SEQUENCE [LARGE SCALE GENOMIC DNA]</scope>
</reference>
<keyword evidence="3" id="KW-1185">Reference proteome</keyword>
<dbReference type="EMBL" id="ASPP01002634">
    <property type="protein sequence ID" value="ETO34377.1"/>
    <property type="molecule type" value="Genomic_DNA"/>
</dbReference>
<keyword evidence="1" id="KW-0812">Transmembrane</keyword>
<accession>X6P9S7</accession>
<dbReference type="Proteomes" id="UP000023152">
    <property type="component" value="Unassembled WGS sequence"/>
</dbReference>
<organism evidence="2 3">
    <name type="scientific">Reticulomyxa filosa</name>
    <dbReference type="NCBI Taxonomy" id="46433"/>
    <lineage>
        <taxon>Eukaryota</taxon>
        <taxon>Sar</taxon>
        <taxon>Rhizaria</taxon>
        <taxon>Retaria</taxon>
        <taxon>Foraminifera</taxon>
        <taxon>Monothalamids</taxon>
        <taxon>Reticulomyxidae</taxon>
        <taxon>Reticulomyxa</taxon>
    </lineage>
</organism>
<evidence type="ECO:0000313" key="2">
    <source>
        <dbReference type="EMBL" id="ETO34377.1"/>
    </source>
</evidence>
<comment type="caution">
    <text evidence="2">The sequence shown here is derived from an EMBL/GenBank/DDBJ whole genome shotgun (WGS) entry which is preliminary data.</text>
</comment>
<gene>
    <name evidence="2" type="ORF">RFI_02721</name>
</gene>
<sequence length="188" mass="21634">MKAVPSRLASASWQILNLAQLGKEPTEKGKHDEEGEKGKMKNQNTIKKYSWHVLGSLALLCLLVLYTHLKSSHLYRYNEIKINEESVEQLNPSKDLVVVVMSAKWNQRRRRNSLEICEYFDRNSVKCVVMDGFDGRNLSIKQKESLIEQGYIHKHFHPMHESTKIGTAMSKIMAMQTAINLVKDNSVY</sequence>
<keyword evidence="1" id="KW-0472">Membrane</keyword>
<proteinExistence type="predicted"/>